<proteinExistence type="predicted"/>
<protein>
    <submittedName>
        <fullName evidence="1">Uncharacterized protein</fullName>
    </submittedName>
</protein>
<sequence length="40" mass="4575">MKFAVYRNYILLQGHFKPISQNSKSAAVKSVWVRVPPSAR</sequence>
<reference evidence="1" key="1">
    <citation type="journal article" date="2021" name="Proc. Natl. Acad. Sci. U.S.A.">
        <title>A Catalog of Tens of Thousands of Viruses from Human Metagenomes Reveals Hidden Associations with Chronic Diseases.</title>
        <authorList>
            <person name="Tisza M.J."/>
            <person name="Buck C.B."/>
        </authorList>
    </citation>
    <scope>NUCLEOTIDE SEQUENCE</scope>
    <source>
        <strain evidence="1">CtPjm15</strain>
    </source>
</reference>
<dbReference type="EMBL" id="BK032645">
    <property type="protein sequence ID" value="DAF52998.1"/>
    <property type="molecule type" value="Genomic_DNA"/>
</dbReference>
<organism evidence="1">
    <name type="scientific">Phage sp. ctPjm15</name>
    <dbReference type="NCBI Taxonomy" id="2828006"/>
    <lineage>
        <taxon>Viruses</taxon>
    </lineage>
</organism>
<name>A0A8S5SPW5_9VIRU</name>
<evidence type="ECO:0000313" key="1">
    <source>
        <dbReference type="EMBL" id="DAF52998.1"/>
    </source>
</evidence>
<accession>A0A8S5SPW5</accession>